<protein>
    <submittedName>
        <fullName evidence="2">Uncharacterized protein</fullName>
    </submittedName>
</protein>
<dbReference type="HOGENOM" id="CLU_341320_0_0_1"/>
<feature type="compositionally biased region" description="Basic residues" evidence="1">
    <location>
        <begin position="162"/>
        <end position="171"/>
    </location>
</feature>
<feature type="region of interest" description="Disordered" evidence="1">
    <location>
        <begin position="140"/>
        <end position="193"/>
    </location>
</feature>
<accession>S3DH13</accession>
<evidence type="ECO:0000313" key="2">
    <source>
        <dbReference type="EMBL" id="EPE25863.1"/>
    </source>
</evidence>
<dbReference type="AlphaFoldDB" id="S3DH13"/>
<proteinExistence type="predicted"/>
<dbReference type="Proteomes" id="UP000016922">
    <property type="component" value="Unassembled WGS sequence"/>
</dbReference>
<sequence>MPPKRPNYDADYVKEESGDDDYTPRTRSKKIRTGRGDTPARGGQNQKKAPATEVSKFVTKIRFKQAKVVAEAATQEDEDLTGLDATELDHEMQLFQVHDLTESGNQLPHSTAAVGKKHTKEVDLTDDNGDEAATAITVDEVETTSLETEEVAEAQQVTPNKKDKKPKASRKKNVDNGLEIVGRPPPMPSLGRFPRYGQKSRVVYIELLAGHEKYTYRLDMGKLKEGSVWFTQALDGNAKGSQKESDPKVATKWTSDFGPSHVFDLEYEPERQLWYLRKITRSISQPIKHQDNADLLTIENNEETPTVGVIDEPGQGTAIIAQDESNPKVSRGLTPPPSEQDRVNAEQSVPTLKNAGPDNHPVSKISSKINENEMLTDHESVVEEVRGAERLSTAKEISLTDGPSSVSTACQNQTSPSAQHAPFDEEPGLPTDLELPVKDNSTEHLATPPRLIGDGSNLVNEPNTEFETDAGLESVKESPLPPKEKLLTMVHVEESQTSTHMNPMEVNDVEMVAAQKHYTKLDKSHTAANQEEFAQELVPSEKTLEGYDNLFRIYCGIEPRISSYLDVATDQIEFIFNLSTLYGLPVTRIVEIRQSFSKYLRRFKKDLWKAIMEDPARWLYISMFLRSPSIFREAIIHIVGSHSHDPWEHSYEEYIQTNVSILIHEKIEELIIAKECADAALLRCTIMVDGTDVREVRRGTGYDAYNCWHDWYRDQMADALEARQNGDNIDGMRFQLIAGGRDVYLEANSTVDKYKSTLASNGMELTADEEKSFLLHLSTMKEQATSIALPMVISNSNLDNLKHQISHLTCTDVVHGEFAWQMDKMDPYFGP</sequence>
<evidence type="ECO:0000256" key="1">
    <source>
        <dbReference type="SAM" id="MobiDB-lite"/>
    </source>
</evidence>
<dbReference type="GeneID" id="19460833"/>
<feature type="compositionally biased region" description="Basic and acidic residues" evidence="1">
    <location>
        <begin position="1"/>
        <end position="16"/>
    </location>
</feature>
<feature type="compositionally biased region" description="Acidic residues" evidence="1">
    <location>
        <begin position="140"/>
        <end position="152"/>
    </location>
</feature>
<dbReference type="PANTHER" id="PTHR38119">
    <property type="entry name" value="BTB DOMAIN-CONTAINING PROTEIN-RELATED"/>
    <property type="match status" value="1"/>
</dbReference>
<name>S3DH13_GLAL2</name>
<dbReference type="EMBL" id="KE145371">
    <property type="protein sequence ID" value="EPE25863.1"/>
    <property type="molecule type" value="Genomic_DNA"/>
</dbReference>
<dbReference type="RefSeq" id="XP_008087182.1">
    <property type="nucleotide sequence ID" value="XM_008088991.1"/>
</dbReference>
<dbReference type="OrthoDB" id="5280838at2759"/>
<feature type="compositionally biased region" description="Polar residues" evidence="1">
    <location>
        <begin position="401"/>
        <end position="418"/>
    </location>
</feature>
<keyword evidence="3" id="KW-1185">Reference proteome</keyword>
<feature type="region of interest" description="Disordered" evidence="1">
    <location>
        <begin position="320"/>
        <end position="373"/>
    </location>
</feature>
<feature type="region of interest" description="Disordered" evidence="1">
    <location>
        <begin position="394"/>
        <end position="434"/>
    </location>
</feature>
<reference evidence="2 3" key="1">
    <citation type="journal article" date="2013" name="BMC Genomics">
        <title>Genomics-driven discovery of the pneumocandin biosynthetic gene cluster in the fungus Glarea lozoyensis.</title>
        <authorList>
            <person name="Chen L."/>
            <person name="Yue Q."/>
            <person name="Zhang X."/>
            <person name="Xiang M."/>
            <person name="Wang C."/>
            <person name="Li S."/>
            <person name="Che Y."/>
            <person name="Ortiz-Lopez F.J."/>
            <person name="Bills G.F."/>
            <person name="Liu X."/>
            <person name="An Z."/>
        </authorList>
    </citation>
    <scope>NUCLEOTIDE SEQUENCE [LARGE SCALE GENOMIC DNA]</scope>
    <source>
        <strain evidence="3">ATCC 20868 / MF5171</strain>
    </source>
</reference>
<dbReference type="PANTHER" id="PTHR38119:SF1">
    <property type="entry name" value="BTB DOMAIN-CONTAINING PROTEIN"/>
    <property type="match status" value="1"/>
</dbReference>
<evidence type="ECO:0000313" key="3">
    <source>
        <dbReference type="Proteomes" id="UP000016922"/>
    </source>
</evidence>
<organism evidence="2 3">
    <name type="scientific">Glarea lozoyensis (strain ATCC 20868 / MF5171)</name>
    <dbReference type="NCBI Taxonomy" id="1116229"/>
    <lineage>
        <taxon>Eukaryota</taxon>
        <taxon>Fungi</taxon>
        <taxon>Dikarya</taxon>
        <taxon>Ascomycota</taxon>
        <taxon>Pezizomycotina</taxon>
        <taxon>Leotiomycetes</taxon>
        <taxon>Helotiales</taxon>
        <taxon>Helotiaceae</taxon>
        <taxon>Glarea</taxon>
    </lineage>
</organism>
<gene>
    <name evidence="2" type="ORF">GLAREA_01775</name>
</gene>
<feature type="region of interest" description="Disordered" evidence="1">
    <location>
        <begin position="1"/>
        <end position="53"/>
    </location>
</feature>
<dbReference type="KEGG" id="glz:GLAREA_01775"/>